<protein>
    <recommendedName>
        <fullName evidence="8">WAT1-related protein</fullName>
    </recommendedName>
</protein>
<evidence type="ECO:0000256" key="2">
    <source>
        <dbReference type="ARBA" id="ARBA00022692"/>
    </source>
</evidence>
<evidence type="ECO:0008006" key="8">
    <source>
        <dbReference type="Google" id="ProtNLM"/>
    </source>
</evidence>
<evidence type="ECO:0000256" key="4">
    <source>
        <dbReference type="ARBA" id="ARBA00023136"/>
    </source>
</evidence>
<keyword evidence="2 5" id="KW-0812">Transmembrane</keyword>
<proteinExistence type="predicted"/>
<evidence type="ECO:0000313" key="6">
    <source>
        <dbReference type="EMBL" id="CAK9140294.1"/>
    </source>
</evidence>
<feature type="transmembrane region" description="Helical" evidence="5">
    <location>
        <begin position="43"/>
        <end position="62"/>
    </location>
</feature>
<comment type="caution">
    <text evidence="6">The sequence shown here is derived from an EMBL/GenBank/DDBJ whole genome shotgun (WGS) entry which is preliminary data.</text>
</comment>
<feature type="transmembrane region" description="Helical" evidence="5">
    <location>
        <begin position="82"/>
        <end position="100"/>
    </location>
</feature>
<keyword evidence="4 5" id="KW-0472">Membrane</keyword>
<sequence length="270" mass="29064">MGGLVDYKPTMVMLGLQFIYAGVTLFSRAALLQEMSPRVFVVYRQAAATLVMASFAFLTSVTLNQNMYFEGLYLASSSTASAMGNLVPAVTFVLASTVGLEKVNLQSLTSIAKMMGTVLCVSGAVAMALLKGPKLLNTEIIPPTKSLFGSGGVSFFAQAWCIERRGPLFSAMFNPLSTVIVALFASIFLHEEIYIGSLVGTLAVIIGLYVVLWGKAKEHEETNMETATRSQNDQTKAVDVLIDESTNETTCKIDLEEPLLCKKSGEVGEN</sequence>
<feature type="transmembrane region" description="Helical" evidence="5">
    <location>
        <begin position="12"/>
        <end position="31"/>
    </location>
</feature>
<dbReference type="PANTHER" id="PTHR31218">
    <property type="entry name" value="WAT1-RELATED PROTEIN"/>
    <property type="match status" value="1"/>
</dbReference>
<dbReference type="InterPro" id="IPR037185">
    <property type="entry name" value="EmrE-like"/>
</dbReference>
<comment type="subcellular location">
    <subcellularLocation>
        <location evidence="1">Membrane</location>
        <topology evidence="1">Multi-pass membrane protein</topology>
    </subcellularLocation>
</comment>
<dbReference type="AlphaFoldDB" id="A0ABC8R5Q5"/>
<name>A0ABC8R5Q5_9AQUA</name>
<evidence type="ECO:0000256" key="5">
    <source>
        <dbReference type="SAM" id="Phobius"/>
    </source>
</evidence>
<evidence type="ECO:0000313" key="7">
    <source>
        <dbReference type="Proteomes" id="UP001642360"/>
    </source>
</evidence>
<feature type="transmembrane region" description="Helical" evidence="5">
    <location>
        <begin position="168"/>
        <end position="187"/>
    </location>
</feature>
<feature type="transmembrane region" description="Helical" evidence="5">
    <location>
        <begin position="142"/>
        <end position="161"/>
    </location>
</feature>
<evidence type="ECO:0000256" key="3">
    <source>
        <dbReference type="ARBA" id="ARBA00022989"/>
    </source>
</evidence>
<gene>
    <name evidence="6" type="ORF">ILEXP_LOCUS7738</name>
</gene>
<feature type="transmembrane region" description="Helical" evidence="5">
    <location>
        <begin position="193"/>
        <end position="214"/>
    </location>
</feature>
<dbReference type="EMBL" id="CAUOFW020001032">
    <property type="protein sequence ID" value="CAK9140294.1"/>
    <property type="molecule type" value="Genomic_DNA"/>
</dbReference>
<evidence type="ECO:0000256" key="1">
    <source>
        <dbReference type="ARBA" id="ARBA00004141"/>
    </source>
</evidence>
<dbReference type="InterPro" id="IPR030184">
    <property type="entry name" value="WAT1-related"/>
</dbReference>
<dbReference type="Proteomes" id="UP001642360">
    <property type="component" value="Unassembled WGS sequence"/>
</dbReference>
<feature type="transmembrane region" description="Helical" evidence="5">
    <location>
        <begin position="112"/>
        <end position="130"/>
    </location>
</feature>
<reference evidence="6 7" key="1">
    <citation type="submission" date="2024-02" db="EMBL/GenBank/DDBJ databases">
        <authorList>
            <person name="Vignale AGUSTIN F."/>
            <person name="Sosa J E."/>
            <person name="Modenutti C."/>
        </authorList>
    </citation>
    <scope>NUCLEOTIDE SEQUENCE [LARGE SCALE GENOMIC DNA]</scope>
</reference>
<accession>A0ABC8R5Q5</accession>
<keyword evidence="7" id="KW-1185">Reference proteome</keyword>
<dbReference type="SUPFAM" id="SSF103481">
    <property type="entry name" value="Multidrug resistance efflux transporter EmrE"/>
    <property type="match status" value="1"/>
</dbReference>
<organism evidence="6 7">
    <name type="scientific">Ilex paraguariensis</name>
    <name type="common">yerba mate</name>
    <dbReference type="NCBI Taxonomy" id="185542"/>
    <lineage>
        <taxon>Eukaryota</taxon>
        <taxon>Viridiplantae</taxon>
        <taxon>Streptophyta</taxon>
        <taxon>Embryophyta</taxon>
        <taxon>Tracheophyta</taxon>
        <taxon>Spermatophyta</taxon>
        <taxon>Magnoliopsida</taxon>
        <taxon>eudicotyledons</taxon>
        <taxon>Gunneridae</taxon>
        <taxon>Pentapetalae</taxon>
        <taxon>asterids</taxon>
        <taxon>campanulids</taxon>
        <taxon>Aquifoliales</taxon>
        <taxon>Aquifoliaceae</taxon>
        <taxon>Ilex</taxon>
    </lineage>
</organism>
<keyword evidence="3 5" id="KW-1133">Transmembrane helix</keyword>